<name>A0ABS0CM12_9NOCA</name>
<evidence type="ECO:0000313" key="4">
    <source>
        <dbReference type="EMBL" id="MBF6297642.1"/>
    </source>
</evidence>
<protein>
    <submittedName>
        <fullName evidence="4">PPE domain-containing protein</fullName>
    </submittedName>
</protein>
<proteinExistence type="inferred from homology"/>
<feature type="domain" description="PPE" evidence="3">
    <location>
        <begin position="14"/>
        <end position="176"/>
    </location>
</feature>
<evidence type="ECO:0000313" key="5">
    <source>
        <dbReference type="Proteomes" id="UP000702209"/>
    </source>
</evidence>
<keyword evidence="5" id="KW-1185">Reference proteome</keyword>
<dbReference type="Pfam" id="PF00823">
    <property type="entry name" value="PPE"/>
    <property type="match status" value="1"/>
</dbReference>
<dbReference type="InterPro" id="IPR038332">
    <property type="entry name" value="PPE_sf"/>
</dbReference>
<evidence type="ECO:0000256" key="2">
    <source>
        <dbReference type="SAM" id="MobiDB-lite"/>
    </source>
</evidence>
<comment type="similarity">
    <text evidence="1">Belongs to the mycobacterial PPE family.</text>
</comment>
<dbReference type="RefSeq" id="WP_195128983.1">
    <property type="nucleotide sequence ID" value="NZ_JADLQX010000005.1"/>
</dbReference>
<dbReference type="Gene3D" id="1.20.1260.20">
    <property type="entry name" value="PPE superfamily"/>
    <property type="match status" value="1"/>
</dbReference>
<dbReference type="Proteomes" id="UP000702209">
    <property type="component" value="Unassembled WGS sequence"/>
</dbReference>
<feature type="region of interest" description="Disordered" evidence="2">
    <location>
        <begin position="265"/>
        <end position="325"/>
    </location>
</feature>
<accession>A0ABS0CM12</accession>
<dbReference type="InterPro" id="IPR000030">
    <property type="entry name" value="PPE_dom"/>
</dbReference>
<evidence type="ECO:0000256" key="1">
    <source>
        <dbReference type="ARBA" id="ARBA00010652"/>
    </source>
</evidence>
<comment type="caution">
    <text evidence="4">The sequence shown here is derived from an EMBL/GenBank/DDBJ whole genome shotgun (WGS) entry which is preliminary data.</text>
</comment>
<reference evidence="4 5" key="1">
    <citation type="submission" date="2020-10" db="EMBL/GenBank/DDBJ databases">
        <title>Identification of Nocardia species via Next-generation sequencing and recognition of intraspecies genetic diversity.</title>
        <authorList>
            <person name="Li P."/>
            <person name="Li P."/>
            <person name="Lu B."/>
        </authorList>
    </citation>
    <scope>NUCLEOTIDE SEQUENCE [LARGE SCALE GENOMIC DNA]</scope>
    <source>
        <strain evidence="4 5">BJ06-0157</strain>
    </source>
</reference>
<dbReference type="SUPFAM" id="SSF140459">
    <property type="entry name" value="PE/PPE dimer-like"/>
    <property type="match status" value="1"/>
</dbReference>
<organism evidence="4 5">
    <name type="scientific">Nocardia amamiensis</name>
    <dbReference type="NCBI Taxonomy" id="404578"/>
    <lineage>
        <taxon>Bacteria</taxon>
        <taxon>Bacillati</taxon>
        <taxon>Actinomycetota</taxon>
        <taxon>Actinomycetes</taxon>
        <taxon>Mycobacteriales</taxon>
        <taxon>Nocardiaceae</taxon>
        <taxon>Nocardia</taxon>
    </lineage>
</organism>
<dbReference type="EMBL" id="JADLQX010000005">
    <property type="protein sequence ID" value="MBF6297642.1"/>
    <property type="molecule type" value="Genomic_DNA"/>
</dbReference>
<evidence type="ECO:0000259" key="3">
    <source>
        <dbReference type="Pfam" id="PF00823"/>
    </source>
</evidence>
<gene>
    <name evidence="4" type="ORF">IU459_08810</name>
</gene>
<sequence>MVEPPVIGFTGVVWQARPTEQLARDLTTGPGAAPMADASTAWAKLAASFGAAVVEYDQIVAKIRESWRSGESEAVLERITKLRDWLVDAAAAAGQNAAKAGAQAVAHEVARLAMPHVAEIAALEAAKRGIEQAGAALGAPLVGAAAQVDSEQDLAKANAARVMQSYEAATAPLAMPWQQQHPPVIASGAALEAEAGANQTTAAAAAASVPRIGGMPNLGALSMPRAKTAYHAQTVSQSVAAPEIVPVEPAPVVADNASSRMAPGAMAPGMAAGDTERAVRAGASSAPRPGEGLQLEAGVEAAPPVLGAAPEQAARPESAQTEVAP</sequence>